<comment type="subcellular location">
    <subcellularLocation>
        <location evidence="1 6">Secreted</location>
    </subcellularLocation>
</comment>
<dbReference type="Pfam" id="PF05938">
    <property type="entry name" value="Self-incomp_S1"/>
    <property type="match status" value="1"/>
</dbReference>
<dbReference type="AlphaFoldDB" id="A0AAV5HBY3"/>
<name>A0AAV5HBY3_9ROSI</name>
<keyword evidence="5 6" id="KW-0732">Signal</keyword>
<reference evidence="7 8" key="1">
    <citation type="journal article" date="2021" name="Commun. Biol.">
        <title>The genome of Shorea leprosula (Dipterocarpaceae) highlights the ecological relevance of drought in aseasonal tropical rainforests.</title>
        <authorList>
            <person name="Ng K.K.S."/>
            <person name="Kobayashi M.J."/>
            <person name="Fawcett J.A."/>
            <person name="Hatakeyama M."/>
            <person name="Paape T."/>
            <person name="Ng C.H."/>
            <person name="Ang C.C."/>
            <person name="Tnah L.H."/>
            <person name="Lee C.T."/>
            <person name="Nishiyama T."/>
            <person name="Sese J."/>
            <person name="O'Brien M.J."/>
            <person name="Copetti D."/>
            <person name="Mohd Noor M.I."/>
            <person name="Ong R.C."/>
            <person name="Putra M."/>
            <person name="Sireger I.Z."/>
            <person name="Indrioko S."/>
            <person name="Kosugi Y."/>
            <person name="Izuno A."/>
            <person name="Isagi Y."/>
            <person name="Lee S.L."/>
            <person name="Shimizu K.K."/>
        </authorList>
    </citation>
    <scope>NUCLEOTIDE SEQUENCE [LARGE SCALE GENOMIC DNA]</scope>
    <source>
        <strain evidence="7">214</strain>
    </source>
</reference>
<keyword evidence="8" id="KW-1185">Reference proteome</keyword>
<evidence type="ECO:0000256" key="1">
    <source>
        <dbReference type="ARBA" id="ARBA00004613"/>
    </source>
</evidence>
<keyword evidence="4 6" id="KW-0964">Secreted</keyword>
<gene>
    <name evidence="7" type="ORF">SLEP1_g854</name>
</gene>
<evidence type="ECO:0000313" key="7">
    <source>
        <dbReference type="EMBL" id="GKU86317.1"/>
    </source>
</evidence>
<feature type="signal peptide" evidence="6">
    <location>
        <begin position="1"/>
        <end position="26"/>
    </location>
</feature>
<sequence length="149" mass="17173">MKQSTKMLTCLLCCVLLFTFVFRCSGDISQNNFLTRYHVKIINELADGRYLDVHCKSKDDDLGLQHLGPNGGNYMFSFRINFGATTLFWCNFWYNYSHAVFKVFEGSTGFIVGMCGGGDTCTWKAQVDGFYLYNNEEQKYVYRFPWGSS</sequence>
<evidence type="ECO:0000256" key="5">
    <source>
        <dbReference type="ARBA" id="ARBA00022729"/>
    </source>
</evidence>
<keyword evidence="3 6" id="KW-0713">Self-incompatibility</keyword>
<dbReference type="Proteomes" id="UP001054252">
    <property type="component" value="Unassembled WGS sequence"/>
</dbReference>
<comment type="caution">
    <text evidence="7">The sequence shown here is derived from an EMBL/GenBank/DDBJ whole genome shotgun (WGS) entry which is preliminary data.</text>
</comment>
<accession>A0AAV5HBY3</accession>
<dbReference type="PANTHER" id="PTHR31232">
    <property type="match status" value="1"/>
</dbReference>
<proteinExistence type="inferred from homology"/>
<dbReference type="EMBL" id="BPVZ01000001">
    <property type="protein sequence ID" value="GKU86317.1"/>
    <property type="molecule type" value="Genomic_DNA"/>
</dbReference>
<evidence type="ECO:0000256" key="6">
    <source>
        <dbReference type="RuleBase" id="RU367044"/>
    </source>
</evidence>
<dbReference type="PANTHER" id="PTHR31232:SF164">
    <property type="entry name" value="S-PROTEIN HOMOLOG"/>
    <property type="match status" value="1"/>
</dbReference>
<dbReference type="GO" id="GO:0060320">
    <property type="term" value="P:rejection of self pollen"/>
    <property type="evidence" value="ECO:0007669"/>
    <property type="project" value="UniProtKB-KW"/>
</dbReference>
<dbReference type="GO" id="GO:0005576">
    <property type="term" value="C:extracellular region"/>
    <property type="evidence" value="ECO:0007669"/>
    <property type="project" value="UniProtKB-SubCell"/>
</dbReference>
<organism evidence="7 8">
    <name type="scientific">Rubroshorea leprosula</name>
    <dbReference type="NCBI Taxonomy" id="152421"/>
    <lineage>
        <taxon>Eukaryota</taxon>
        <taxon>Viridiplantae</taxon>
        <taxon>Streptophyta</taxon>
        <taxon>Embryophyta</taxon>
        <taxon>Tracheophyta</taxon>
        <taxon>Spermatophyta</taxon>
        <taxon>Magnoliopsida</taxon>
        <taxon>eudicotyledons</taxon>
        <taxon>Gunneridae</taxon>
        <taxon>Pentapetalae</taxon>
        <taxon>rosids</taxon>
        <taxon>malvids</taxon>
        <taxon>Malvales</taxon>
        <taxon>Dipterocarpaceae</taxon>
        <taxon>Rubroshorea</taxon>
    </lineage>
</organism>
<feature type="chain" id="PRO_5043099906" description="S-protein homolog" evidence="6">
    <location>
        <begin position="27"/>
        <end position="149"/>
    </location>
</feature>
<evidence type="ECO:0000256" key="2">
    <source>
        <dbReference type="ARBA" id="ARBA00005581"/>
    </source>
</evidence>
<dbReference type="InterPro" id="IPR010264">
    <property type="entry name" value="Self-incomp_S1"/>
</dbReference>
<comment type="similarity">
    <text evidence="2 6">Belongs to the plant self-incompatibility (S1) protein family.</text>
</comment>
<evidence type="ECO:0000256" key="4">
    <source>
        <dbReference type="ARBA" id="ARBA00022525"/>
    </source>
</evidence>
<evidence type="ECO:0000313" key="8">
    <source>
        <dbReference type="Proteomes" id="UP001054252"/>
    </source>
</evidence>
<evidence type="ECO:0000256" key="3">
    <source>
        <dbReference type="ARBA" id="ARBA00022471"/>
    </source>
</evidence>
<protein>
    <recommendedName>
        <fullName evidence="6">S-protein homolog</fullName>
    </recommendedName>
</protein>